<protein>
    <recommendedName>
        <fullName evidence="5">DUF2125 domain-containing protein</fullName>
    </recommendedName>
</protein>
<sequence length="532" mass="56040">MVFPYQKYEAILPFDQRGIPVNRMLPVAFTALLLSAPAFGQTVDSQGAKQLSDDLSRYVGKQALDKGILKVSAEGDAYKIVFDFKALAGSFPDQRLVKFDFAPYALLVKPRSDGTWDVSMDFSQSASFEFKGPEGLQSTQLSIKDGKGSGVYDPGLAAFISGVSSIAGMTMTSKDAKQQMDVSAGAGTATLAATKAANGGVDFTTSQKMSNFVEAIKFNDPESGLNFPVTVKSPEFSVEASGKGVQSKPLLDLLAFAVANEDEKTLKANQAQLKSLLLAALPVWERIDGTYGFKDFAVDSPIGTFGATQLSTAFGSDGVSQNGTVSYGIKASGLTVPQQLLPSWSVALLPTDIDLNFGGANIDLDSMAKKAIEAFDLNQNPPLPAEFGDQLKADFLAKTPKVVIGHSVMKNKDMEIALEGEMTSFGQKPDANLTVDVAGFDKIVAGLQEAAKSEPEVAQYVPMALVVKGFAKTLPDGKLEWVVSTKADGSVTVNGVMLKPADPAVDDSVDDGDGEDDDSGGDNGGSGAKLNP</sequence>
<gene>
    <name evidence="3" type="ordered locus">Mesop_4091</name>
</gene>
<evidence type="ECO:0000313" key="3">
    <source>
        <dbReference type="EMBL" id="AEH88525.1"/>
    </source>
</evidence>
<dbReference type="RefSeq" id="WP_013895205.1">
    <property type="nucleotide sequence ID" value="NC_015675.1"/>
</dbReference>
<evidence type="ECO:0000256" key="1">
    <source>
        <dbReference type="SAM" id="MobiDB-lite"/>
    </source>
</evidence>
<feature type="compositionally biased region" description="Acidic residues" evidence="1">
    <location>
        <begin position="504"/>
        <end position="520"/>
    </location>
</feature>
<feature type="compositionally biased region" description="Gly residues" evidence="1">
    <location>
        <begin position="521"/>
        <end position="532"/>
    </location>
</feature>
<evidence type="ECO:0000313" key="4">
    <source>
        <dbReference type="Proteomes" id="UP000001623"/>
    </source>
</evidence>
<dbReference type="EMBL" id="CP002279">
    <property type="protein sequence ID" value="AEH88525.1"/>
    <property type="molecule type" value="Genomic_DNA"/>
</dbReference>
<organism evidence="3 4">
    <name type="scientific">Mesorhizobium opportunistum (strain LMG 24607 / HAMBI 3007 / WSM2075)</name>
    <dbReference type="NCBI Taxonomy" id="536019"/>
    <lineage>
        <taxon>Bacteria</taxon>
        <taxon>Pseudomonadati</taxon>
        <taxon>Pseudomonadota</taxon>
        <taxon>Alphaproteobacteria</taxon>
        <taxon>Hyphomicrobiales</taxon>
        <taxon>Phyllobacteriaceae</taxon>
        <taxon>Mesorhizobium</taxon>
    </lineage>
</organism>
<feature type="chain" id="PRO_5003366368" description="DUF2125 domain-containing protein" evidence="2">
    <location>
        <begin position="41"/>
        <end position="532"/>
    </location>
</feature>
<dbReference type="STRING" id="536019.Mesop_4091"/>
<feature type="region of interest" description="Disordered" evidence="1">
    <location>
        <begin position="498"/>
        <end position="532"/>
    </location>
</feature>
<dbReference type="KEGG" id="mop:Mesop_4091"/>
<dbReference type="AlphaFoldDB" id="F7Y5W9"/>
<name>F7Y5W9_MESOW</name>
<dbReference type="eggNOG" id="ENOG50306FU">
    <property type="taxonomic scope" value="Bacteria"/>
</dbReference>
<dbReference type="HOGENOM" id="CLU_540628_0_0_5"/>
<evidence type="ECO:0000256" key="2">
    <source>
        <dbReference type="SAM" id="SignalP"/>
    </source>
</evidence>
<evidence type="ECO:0008006" key="5">
    <source>
        <dbReference type="Google" id="ProtNLM"/>
    </source>
</evidence>
<keyword evidence="2" id="KW-0732">Signal</keyword>
<feature type="signal peptide" evidence="2">
    <location>
        <begin position="1"/>
        <end position="40"/>
    </location>
</feature>
<reference evidence="3 4" key="1">
    <citation type="submission" date="2010-10" db="EMBL/GenBank/DDBJ databases">
        <title>Complete sequence of Mesorhizobium opportunistum WSM2075.</title>
        <authorList>
            <consortium name="US DOE Joint Genome Institute"/>
            <person name="Lucas S."/>
            <person name="Copeland A."/>
            <person name="Lapidus A."/>
            <person name="Cheng J.-F."/>
            <person name="Bruce D."/>
            <person name="Goodwin L."/>
            <person name="Pitluck S."/>
            <person name="Chertkov O."/>
            <person name="Misra M."/>
            <person name="Detter J.C."/>
            <person name="Han C."/>
            <person name="Tapia R."/>
            <person name="Land M."/>
            <person name="Hauser L."/>
            <person name="Kyrpides N."/>
            <person name="Ovchinnikova G."/>
            <person name="Mavrommatis K.M."/>
            <person name="Tiwari R.P."/>
            <person name="Howieson J.G."/>
            <person name="O'Hara G.W."/>
            <person name="Nandasena K.G."/>
            <person name="Woyke T."/>
        </authorList>
    </citation>
    <scope>NUCLEOTIDE SEQUENCE [LARGE SCALE GENOMIC DNA]</scope>
    <source>
        <strain evidence="4">LMG 24607 / HAMBI 3007 / WSM2075</strain>
    </source>
</reference>
<accession>F7Y5W9</accession>
<dbReference type="Proteomes" id="UP000001623">
    <property type="component" value="Chromosome"/>
</dbReference>
<proteinExistence type="predicted"/>